<feature type="domain" description="FAD-binding PCMH-type" evidence="21">
    <location>
        <begin position="12"/>
        <end position="178"/>
    </location>
</feature>
<dbReference type="InterPro" id="IPR016169">
    <property type="entry name" value="FAD-bd_PCMH_sub2"/>
</dbReference>
<evidence type="ECO:0000256" key="4">
    <source>
        <dbReference type="ARBA" id="ARBA00004752"/>
    </source>
</evidence>
<keyword evidence="23" id="KW-1185">Reference proteome</keyword>
<evidence type="ECO:0000256" key="16">
    <source>
        <dbReference type="ARBA" id="ARBA00023306"/>
    </source>
</evidence>
<dbReference type="Gene3D" id="3.30.465.10">
    <property type="match status" value="1"/>
</dbReference>
<dbReference type="NCBIfam" id="NF000755">
    <property type="entry name" value="PRK00046.1"/>
    <property type="match status" value="1"/>
</dbReference>
<evidence type="ECO:0000256" key="19">
    <source>
        <dbReference type="ARBA" id="ARBA00048914"/>
    </source>
</evidence>
<keyword evidence="16 20" id="KW-0131">Cell cycle</keyword>
<dbReference type="Pfam" id="PF02873">
    <property type="entry name" value="MurB_C"/>
    <property type="match status" value="1"/>
</dbReference>
<sequence>MPSLQSYHTFGLTSSSQQLAVFSSPDECRRAYSRATRNWVLGGGSNTLFLDDYDGQVLINQITGITHHETSAGHRLRVGAGENWHELVTTCLQQGWHGMENLALIPGSVGASPIQNIGAYGVEVKSFIEQVEGVHLDTWQPFTLSREECQFGYRDSIFKHALAGKVLISYVTFLLPTPARAETSYGELARLNAPTPAAIYDEVIRVRRAKLPDPAELGNAGSFFKNPVISNAHFQTLKARYDAVPGFAVDESHTKVPAAWLIDRLGFKGKTHHGVRCHPTQPLVLTNLGHARGEDVTSLAKAIIVAVNETFNIQLEPEVRLVGREGLVHL</sequence>
<keyword evidence="17 20" id="KW-0961">Cell wall biogenesis/degradation</keyword>
<comment type="cofactor">
    <cofactor evidence="1 20">
        <name>FAD</name>
        <dbReference type="ChEBI" id="CHEBI:57692"/>
    </cofactor>
</comment>
<comment type="similarity">
    <text evidence="5 20">Belongs to the MurB family.</text>
</comment>
<evidence type="ECO:0000256" key="2">
    <source>
        <dbReference type="ARBA" id="ARBA00003921"/>
    </source>
</evidence>
<protein>
    <recommendedName>
        <fullName evidence="7 20">UDP-N-acetylenolpyruvoylglucosamine reductase</fullName>
        <ecNumber evidence="6 20">1.3.1.98</ecNumber>
    </recommendedName>
    <alternativeName>
        <fullName evidence="18 20">UDP-N-acetylmuramate dehydrogenase</fullName>
    </alternativeName>
</protein>
<comment type="pathway">
    <text evidence="4 20">Cell wall biogenesis; peptidoglycan biosynthesis.</text>
</comment>
<evidence type="ECO:0000256" key="8">
    <source>
        <dbReference type="ARBA" id="ARBA00022490"/>
    </source>
</evidence>
<dbReference type="Gene3D" id="3.30.43.10">
    <property type="entry name" value="Uridine Diphospho-n-acetylenolpyruvylglucosamine Reductase, domain 2"/>
    <property type="match status" value="1"/>
</dbReference>
<evidence type="ECO:0000256" key="10">
    <source>
        <dbReference type="ARBA" id="ARBA00022630"/>
    </source>
</evidence>
<feature type="active site" evidence="20">
    <location>
        <position position="154"/>
    </location>
</feature>
<feature type="active site" evidence="20">
    <location>
        <position position="318"/>
    </location>
</feature>
<dbReference type="InterPro" id="IPR003170">
    <property type="entry name" value="MurB"/>
</dbReference>
<keyword evidence="11 20" id="KW-0274">FAD</keyword>
<evidence type="ECO:0000256" key="17">
    <source>
        <dbReference type="ARBA" id="ARBA00023316"/>
    </source>
</evidence>
<dbReference type="EC" id="1.3.1.98" evidence="6 20"/>
<accession>A0ABT2VK67</accession>
<gene>
    <name evidence="20 22" type="primary">murB</name>
    <name evidence="22" type="ORF">OCL06_03485</name>
</gene>
<evidence type="ECO:0000313" key="23">
    <source>
        <dbReference type="Proteomes" id="UP001209257"/>
    </source>
</evidence>
<dbReference type="InterPro" id="IPR036635">
    <property type="entry name" value="MurB_C_sf"/>
</dbReference>
<dbReference type="PANTHER" id="PTHR21071">
    <property type="entry name" value="UDP-N-ACETYLENOLPYRUVOYLGLUCOSAMINE REDUCTASE"/>
    <property type="match status" value="1"/>
</dbReference>
<dbReference type="InterPro" id="IPR016167">
    <property type="entry name" value="FAD-bd_PCMH_sub1"/>
</dbReference>
<keyword evidence="12 20" id="KW-0521">NADP</keyword>
<comment type="subcellular location">
    <subcellularLocation>
        <location evidence="3 20">Cytoplasm</location>
    </subcellularLocation>
</comment>
<keyword evidence="9 20" id="KW-0132">Cell division</keyword>
<evidence type="ECO:0000256" key="5">
    <source>
        <dbReference type="ARBA" id="ARBA00010485"/>
    </source>
</evidence>
<evidence type="ECO:0000256" key="13">
    <source>
        <dbReference type="ARBA" id="ARBA00022960"/>
    </source>
</evidence>
<dbReference type="SUPFAM" id="SSF56176">
    <property type="entry name" value="FAD-binding/transporter-associated domain-like"/>
    <property type="match status" value="1"/>
</dbReference>
<keyword evidence="8 20" id="KW-0963">Cytoplasm</keyword>
<dbReference type="EMBL" id="JAOTJC010000005">
    <property type="protein sequence ID" value="MCU7553662.1"/>
    <property type="molecule type" value="Genomic_DNA"/>
</dbReference>
<comment type="catalytic activity">
    <reaction evidence="19 20">
        <text>UDP-N-acetyl-alpha-D-muramate + NADP(+) = UDP-N-acetyl-3-O-(1-carboxyvinyl)-alpha-D-glucosamine + NADPH + H(+)</text>
        <dbReference type="Rhea" id="RHEA:12248"/>
        <dbReference type="ChEBI" id="CHEBI:15378"/>
        <dbReference type="ChEBI" id="CHEBI:57783"/>
        <dbReference type="ChEBI" id="CHEBI:58349"/>
        <dbReference type="ChEBI" id="CHEBI:68483"/>
        <dbReference type="ChEBI" id="CHEBI:70757"/>
        <dbReference type="EC" id="1.3.1.98"/>
    </reaction>
</comment>
<dbReference type="PROSITE" id="PS51387">
    <property type="entry name" value="FAD_PCMH"/>
    <property type="match status" value="1"/>
</dbReference>
<dbReference type="RefSeq" id="WP_262992365.1">
    <property type="nucleotide sequence ID" value="NZ_JAOTJC010000005.1"/>
</dbReference>
<organism evidence="22 23">
    <name type="scientific">Alteromonas salexigens</name>
    <dbReference type="NCBI Taxonomy" id="2982530"/>
    <lineage>
        <taxon>Bacteria</taxon>
        <taxon>Pseudomonadati</taxon>
        <taxon>Pseudomonadota</taxon>
        <taxon>Gammaproteobacteria</taxon>
        <taxon>Alteromonadales</taxon>
        <taxon>Alteromonadaceae</taxon>
        <taxon>Alteromonas/Salinimonas group</taxon>
        <taxon>Alteromonas</taxon>
    </lineage>
</organism>
<keyword evidence="14 20" id="KW-0573">Peptidoglycan synthesis</keyword>
<evidence type="ECO:0000256" key="7">
    <source>
        <dbReference type="ARBA" id="ARBA00015188"/>
    </source>
</evidence>
<dbReference type="NCBIfam" id="TIGR00179">
    <property type="entry name" value="murB"/>
    <property type="match status" value="1"/>
</dbReference>
<comment type="function">
    <text evidence="2 20">Cell wall formation.</text>
</comment>
<evidence type="ECO:0000256" key="12">
    <source>
        <dbReference type="ARBA" id="ARBA00022857"/>
    </source>
</evidence>
<evidence type="ECO:0000256" key="3">
    <source>
        <dbReference type="ARBA" id="ARBA00004496"/>
    </source>
</evidence>
<proteinExistence type="inferred from homology"/>
<keyword evidence="10 20" id="KW-0285">Flavoprotein</keyword>
<dbReference type="Pfam" id="PF01565">
    <property type="entry name" value="FAD_binding_4"/>
    <property type="match status" value="1"/>
</dbReference>
<evidence type="ECO:0000256" key="11">
    <source>
        <dbReference type="ARBA" id="ARBA00022827"/>
    </source>
</evidence>
<dbReference type="HAMAP" id="MF_00037">
    <property type="entry name" value="MurB"/>
    <property type="match status" value="1"/>
</dbReference>
<evidence type="ECO:0000256" key="1">
    <source>
        <dbReference type="ARBA" id="ARBA00001974"/>
    </source>
</evidence>
<evidence type="ECO:0000256" key="14">
    <source>
        <dbReference type="ARBA" id="ARBA00022984"/>
    </source>
</evidence>
<evidence type="ECO:0000259" key="21">
    <source>
        <dbReference type="PROSITE" id="PS51387"/>
    </source>
</evidence>
<evidence type="ECO:0000313" key="22">
    <source>
        <dbReference type="EMBL" id="MCU7553662.1"/>
    </source>
</evidence>
<dbReference type="InterPro" id="IPR006094">
    <property type="entry name" value="Oxid_FAD_bind_N"/>
</dbReference>
<name>A0ABT2VK67_9ALTE</name>
<evidence type="ECO:0000256" key="15">
    <source>
        <dbReference type="ARBA" id="ARBA00023002"/>
    </source>
</evidence>
<dbReference type="GO" id="GO:0008762">
    <property type="term" value="F:UDP-N-acetylmuramate dehydrogenase activity"/>
    <property type="evidence" value="ECO:0007669"/>
    <property type="project" value="UniProtKB-EC"/>
</dbReference>
<keyword evidence="15 20" id="KW-0560">Oxidoreductase</keyword>
<feature type="active site" description="Proton donor" evidence="20">
    <location>
        <position position="222"/>
    </location>
</feature>
<evidence type="ECO:0000256" key="18">
    <source>
        <dbReference type="ARBA" id="ARBA00031026"/>
    </source>
</evidence>
<reference evidence="23" key="1">
    <citation type="submission" date="2023-07" db="EMBL/GenBank/DDBJ databases">
        <title>Study on multiphase classification of strain Alteromonas salexigens isolated from the Yellow Sea.</title>
        <authorList>
            <person name="Sun L."/>
        </authorList>
    </citation>
    <scope>NUCLEOTIDE SEQUENCE [LARGE SCALE GENOMIC DNA]</scope>
    <source>
        <strain evidence="23">ASW11-19</strain>
    </source>
</reference>
<keyword evidence="13 20" id="KW-0133">Cell shape</keyword>
<dbReference type="Gene3D" id="3.90.78.10">
    <property type="entry name" value="UDP-N-acetylenolpyruvoylglucosamine reductase, C-terminal domain"/>
    <property type="match status" value="1"/>
</dbReference>
<dbReference type="Proteomes" id="UP001209257">
    <property type="component" value="Unassembled WGS sequence"/>
</dbReference>
<dbReference type="InterPro" id="IPR036318">
    <property type="entry name" value="FAD-bd_PCMH-like_sf"/>
</dbReference>
<dbReference type="InterPro" id="IPR016166">
    <property type="entry name" value="FAD-bd_PCMH"/>
</dbReference>
<evidence type="ECO:0000256" key="9">
    <source>
        <dbReference type="ARBA" id="ARBA00022618"/>
    </source>
</evidence>
<dbReference type="SUPFAM" id="SSF56194">
    <property type="entry name" value="Uridine diphospho-N-Acetylenolpyruvylglucosamine reductase, MurB, C-terminal domain"/>
    <property type="match status" value="1"/>
</dbReference>
<dbReference type="PANTHER" id="PTHR21071:SF4">
    <property type="entry name" value="UDP-N-ACETYLENOLPYRUVOYLGLUCOSAMINE REDUCTASE"/>
    <property type="match status" value="1"/>
</dbReference>
<evidence type="ECO:0000256" key="6">
    <source>
        <dbReference type="ARBA" id="ARBA00012518"/>
    </source>
</evidence>
<comment type="caution">
    <text evidence="22">The sequence shown here is derived from an EMBL/GenBank/DDBJ whole genome shotgun (WGS) entry which is preliminary data.</text>
</comment>
<dbReference type="InterPro" id="IPR011601">
    <property type="entry name" value="MurB_C"/>
</dbReference>
<evidence type="ECO:0000256" key="20">
    <source>
        <dbReference type="HAMAP-Rule" id="MF_00037"/>
    </source>
</evidence>